<reference evidence="1" key="1">
    <citation type="submission" date="2021-05" db="EMBL/GenBank/DDBJ databases">
        <authorList>
            <person name="Pan Q."/>
            <person name="Jouanno E."/>
            <person name="Zahm M."/>
            <person name="Klopp C."/>
            <person name="Cabau C."/>
            <person name="Louis A."/>
            <person name="Berthelot C."/>
            <person name="Parey E."/>
            <person name="Roest Crollius H."/>
            <person name="Montfort J."/>
            <person name="Robinson-Rechavi M."/>
            <person name="Bouchez O."/>
            <person name="Lampietro C."/>
            <person name="Lopez Roques C."/>
            <person name="Donnadieu C."/>
            <person name="Postlethwait J."/>
            <person name="Bobe J."/>
            <person name="Dillon D."/>
            <person name="Chandos A."/>
            <person name="von Hippel F."/>
            <person name="Guiguen Y."/>
        </authorList>
    </citation>
    <scope>NUCLEOTIDE SEQUENCE</scope>
    <source>
        <strain evidence="1">YG-Jan2019</strain>
    </source>
</reference>
<sequence length="126" mass="14881">MLFREVLGRSLCHSMELLVKVEHEYPEVVEHIFRPACVLLLRCAGCCGDEILECHPTAMRNVTMQLMRITPAEKTWKQVELTFVEHQSCECRLRMKNLNESSPRMRIRPRRKKLRKRDKDCGKCHS</sequence>
<name>A0ACC2H134_DALPE</name>
<protein>
    <submittedName>
        <fullName evidence="1">Uncharacterized protein</fullName>
    </submittedName>
</protein>
<dbReference type="Proteomes" id="UP001157502">
    <property type="component" value="Chromosome 7"/>
</dbReference>
<evidence type="ECO:0000313" key="2">
    <source>
        <dbReference type="Proteomes" id="UP001157502"/>
    </source>
</evidence>
<comment type="caution">
    <text evidence="1">The sequence shown here is derived from an EMBL/GenBank/DDBJ whole genome shotgun (WGS) entry which is preliminary data.</text>
</comment>
<gene>
    <name evidence="1" type="ORF">DPEC_G00089280</name>
</gene>
<evidence type="ECO:0000313" key="1">
    <source>
        <dbReference type="EMBL" id="KAJ8009477.1"/>
    </source>
</evidence>
<proteinExistence type="predicted"/>
<dbReference type="EMBL" id="CM055734">
    <property type="protein sequence ID" value="KAJ8009477.1"/>
    <property type="molecule type" value="Genomic_DNA"/>
</dbReference>
<keyword evidence="2" id="KW-1185">Reference proteome</keyword>
<accession>A0ACC2H134</accession>
<organism evidence="1 2">
    <name type="scientific">Dallia pectoralis</name>
    <name type="common">Alaska blackfish</name>
    <dbReference type="NCBI Taxonomy" id="75939"/>
    <lineage>
        <taxon>Eukaryota</taxon>
        <taxon>Metazoa</taxon>
        <taxon>Chordata</taxon>
        <taxon>Craniata</taxon>
        <taxon>Vertebrata</taxon>
        <taxon>Euteleostomi</taxon>
        <taxon>Actinopterygii</taxon>
        <taxon>Neopterygii</taxon>
        <taxon>Teleostei</taxon>
        <taxon>Protacanthopterygii</taxon>
        <taxon>Esociformes</taxon>
        <taxon>Umbridae</taxon>
        <taxon>Dallia</taxon>
    </lineage>
</organism>